<keyword evidence="3" id="KW-1185">Reference proteome</keyword>
<dbReference type="Pfam" id="PF09697">
    <property type="entry name" value="Porph_ging"/>
    <property type="match status" value="1"/>
</dbReference>
<dbReference type="NCBIfam" id="TIGR01200">
    <property type="entry name" value="GLPGLI"/>
    <property type="match status" value="1"/>
</dbReference>
<dbReference type="EMBL" id="CP106831">
    <property type="protein sequence ID" value="WIH97879.1"/>
    <property type="molecule type" value="Genomic_DNA"/>
</dbReference>
<sequence>MKLKPLLLIVLFCIANSIYAQIYQLDYQFNNYVSILNRTNTYNTTLVYDVPNKVSLYTVIKLKLKEKAKSEKNSTSVVIEEKVIDNELIYSNFKKSEMVIQEQIDIEMMNFTEKIPTIKWELSNETKVENDYNLKKATATFRGRNYTVWYTLDIPVNVGPWKLHGLPGAILSVNEDSRRYSWQLKDVKKIEVSTIKNPLENKTYAVKSIKEYPQLKFETPERVKEKLRKIDSNFIFPKGERIDLELLFEWENNL</sequence>
<protein>
    <submittedName>
        <fullName evidence="2">GLPGLI family protein</fullName>
    </submittedName>
</protein>
<reference evidence="2 3" key="1">
    <citation type="submission" date="2022-09" db="EMBL/GenBank/DDBJ databases">
        <title>Whole genome sequencing analysis of tet(X)-positive Empedobacter falsenii YWS9-3.</title>
        <authorList>
            <person name="Chen C."/>
            <person name="Lv Y.-L."/>
        </authorList>
    </citation>
    <scope>NUCLEOTIDE SEQUENCE [LARGE SCALE GENOMIC DNA]</scope>
    <source>
        <strain evidence="2 3">YWS9-3_T</strain>
    </source>
</reference>
<accession>A0ABY8V917</accession>
<evidence type="ECO:0000313" key="2">
    <source>
        <dbReference type="EMBL" id="WIH97879.1"/>
    </source>
</evidence>
<gene>
    <name evidence="2" type="ORF">OBA43_02785</name>
</gene>
<organism evidence="2 3">
    <name type="scientific">Empedobacter falsenii</name>
    <dbReference type="NCBI Taxonomy" id="343874"/>
    <lineage>
        <taxon>Bacteria</taxon>
        <taxon>Pseudomonadati</taxon>
        <taxon>Bacteroidota</taxon>
        <taxon>Flavobacteriia</taxon>
        <taxon>Flavobacteriales</taxon>
        <taxon>Weeksellaceae</taxon>
        <taxon>Empedobacter</taxon>
    </lineage>
</organism>
<name>A0ABY8V917_9FLAO</name>
<dbReference type="InterPro" id="IPR005901">
    <property type="entry name" value="GLPGLI"/>
</dbReference>
<proteinExistence type="predicted"/>
<dbReference type="Proteomes" id="UP001223501">
    <property type="component" value="Chromosome"/>
</dbReference>
<keyword evidence="1" id="KW-0732">Signal</keyword>
<feature type="chain" id="PRO_5045190588" evidence="1">
    <location>
        <begin position="21"/>
        <end position="254"/>
    </location>
</feature>
<evidence type="ECO:0000313" key="3">
    <source>
        <dbReference type="Proteomes" id="UP001223501"/>
    </source>
</evidence>
<feature type="signal peptide" evidence="1">
    <location>
        <begin position="1"/>
        <end position="20"/>
    </location>
</feature>
<dbReference type="RefSeq" id="WP_284583832.1">
    <property type="nucleotide sequence ID" value="NZ_CP106831.1"/>
</dbReference>
<evidence type="ECO:0000256" key="1">
    <source>
        <dbReference type="SAM" id="SignalP"/>
    </source>
</evidence>